<keyword evidence="12" id="KW-0233">DNA recombination</keyword>
<dbReference type="InterPro" id="IPR010997">
    <property type="entry name" value="HRDC-like_sf"/>
</dbReference>
<dbReference type="InterPro" id="IPR036388">
    <property type="entry name" value="WH-like_DNA-bd_sf"/>
</dbReference>
<evidence type="ECO:0000256" key="9">
    <source>
        <dbReference type="ARBA" id="ARBA00022833"/>
    </source>
</evidence>
<dbReference type="NCBIfam" id="TIGR00614">
    <property type="entry name" value="recQ_fam"/>
    <property type="match status" value="1"/>
</dbReference>
<evidence type="ECO:0000256" key="10">
    <source>
        <dbReference type="ARBA" id="ARBA00022840"/>
    </source>
</evidence>
<evidence type="ECO:0000259" key="17">
    <source>
        <dbReference type="PROSITE" id="PS50967"/>
    </source>
</evidence>
<dbReference type="InterPro" id="IPR044876">
    <property type="entry name" value="HRDC_dom_sf"/>
</dbReference>
<dbReference type="Proteomes" id="UP001637996">
    <property type="component" value="Unassembled WGS sequence"/>
</dbReference>
<dbReference type="Pfam" id="PF09382">
    <property type="entry name" value="RQC"/>
    <property type="match status" value="1"/>
</dbReference>
<reference evidence="20 21" key="1">
    <citation type="journal article" date="2025" name="Anaerobe">
        <title>Description of Anaerococcus kampingiae sp. nov., Anaerococcus groningensis sp. nov., Anaerococcus martiniensis sp. nov., and Anaerococcus cruorum sp. nov., isolated from human clinical specimens.</title>
        <authorList>
            <person name="Boiten K.E."/>
            <person name="Meijer J."/>
            <person name="van Wezel E.M."/>
            <person name="Veloo A.C.M."/>
        </authorList>
    </citation>
    <scope>NUCLEOTIDE SEQUENCE [LARGE SCALE GENOMIC DNA]</scope>
    <source>
        <strain evidence="20 21">ENR0831</strain>
    </source>
</reference>
<dbReference type="InterPro" id="IPR014001">
    <property type="entry name" value="Helicase_ATP-bd"/>
</dbReference>
<dbReference type="SMART" id="SM00490">
    <property type="entry name" value="HELICc"/>
    <property type="match status" value="1"/>
</dbReference>
<evidence type="ECO:0000256" key="4">
    <source>
        <dbReference type="ARBA" id="ARBA00022723"/>
    </source>
</evidence>
<keyword evidence="10" id="KW-0067">ATP-binding</keyword>
<evidence type="ECO:0000256" key="3">
    <source>
        <dbReference type="ARBA" id="ARBA00005446"/>
    </source>
</evidence>
<dbReference type="Gene3D" id="3.40.50.300">
    <property type="entry name" value="P-loop containing nucleotide triphosphate hydrolases"/>
    <property type="match status" value="2"/>
</dbReference>
<keyword evidence="7" id="KW-0378">Hydrolase</keyword>
<feature type="domain" description="Helicase ATP-binding" evidence="18">
    <location>
        <begin position="27"/>
        <end position="195"/>
    </location>
</feature>
<feature type="domain" description="HRDC" evidence="17">
    <location>
        <begin position="524"/>
        <end position="602"/>
    </location>
</feature>
<evidence type="ECO:0000256" key="6">
    <source>
        <dbReference type="ARBA" id="ARBA00022763"/>
    </source>
</evidence>
<dbReference type="CDD" id="cd17920">
    <property type="entry name" value="DEXHc_RecQ"/>
    <property type="match status" value="1"/>
</dbReference>
<dbReference type="SUPFAM" id="SSF47819">
    <property type="entry name" value="HRDC-like"/>
    <property type="match status" value="1"/>
</dbReference>
<dbReference type="InterPro" id="IPR018982">
    <property type="entry name" value="RQC_domain"/>
</dbReference>
<dbReference type="InterPro" id="IPR027417">
    <property type="entry name" value="P-loop_NTPase"/>
</dbReference>
<evidence type="ECO:0000256" key="14">
    <source>
        <dbReference type="ARBA" id="ARBA00023235"/>
    </source>
</evidence>
<keyword evidence="13" id="KW-0234">DNA repair</keyword>
<dbReference type="CDD" id="cd18794">
    <property type="entry name" value="SF2_C_RecQ"/>
    <property type="match status" value="1"/>
</dbReference>
<dbReference type="GO" id="GO:0004386">
    <property type="term" value="F:helicase activity"/>
    <property type="evidence" value="ECO:0007669"/>
    <property type="project" value="UniProtKB-KW"/>
</dbReference>
<organism evidence="20 21">
    <name type="scientific">Anaerococcus martiniensis</name>
    <dbReference type="NCBI Taxonomy" id="3115615"/>
    <lineage>
        <taxon>Bacteria</taxon>
        <taxon>Bacillati</taxon>
        <taxon>Bacillota</taxon>
        <taxon>Tissierellia</taxon>
        <taxon>Tissierellales</taxon>
        <taxon>Peptoniphilaceae</taxon>
        <taxon>Anaerococcus</taxon>
    </lineage>
</organism>
<dbReference type="SUPFAM" id="SSF46785">
    <property type="entry name" value="Winged helix' DNA-binding domain"/>
    <property type="match status" value="1"/>
</dbReference>
<evidence type="ECO:0000313" key="21">
    <source>
        <dbReference type="Proteomes" id="UP001637996"/>
    </source>
</evidence>
<dbReference type="EMBL" id="JBGMEI010000006">
    <property type="protein sequence ID" value="MFO3665756.1"/>
    <property type="molecule type" value="Genomic_DNA"/>
</dbReference>
<keyword evidence="9" id="KW-0862">Zinc</keyword>
<comment type="cofactor">
    <cofactor evidence="1">
        <name>Mg(2+)</name>
        <dbReference type="ChEBI" id="CHEBI:18420"/>
    </cofactor>
</comment>
<dbReference type="InterPro" id="IPR001650">
    <property type="entry name" value="Helicase_C-like"/>
</dbReference>
<evidence type="ECO:0000256" key="11">
    <source>
        <dbReference type="ARBA" id="ARBA00023125"/>
    </source>
</evidence>
<comment type="caution">
    <text evidence="20">The sequence shown here is derived from an EMBL/GenBank/DDBJ whole genome shotgun (WGS) entry which is preliminary data.</text>
</comment>
<keyword evidence="5" id="KW-0547">Nucleotide-binding</keyword>
<dbReference type="SMART" id="SM00956">
    <property type="entry name" value="RQC"/>
    <property type="match status" value="1"/>
</dbReference>
<keyword evidence="6" id="KW-0227">DNA damage</keyword>
<keyword evidence="11" id="KW-0238">DNA-binding</keyword>
<dbReference type="InterPro" id="IPR002121">
    <property type="entry name" value="HRDC_dom"/>
</dbReference>
<evidence type="ECO:0000259" key="18">
    <source>
        <dbReference type="PROSITE" id="PS51192"/>
    </source>
</evidence>
<evidence type="ECO:0000256" key="12">
    <source>
        <dbReference type="ARBA" id="ARBA00023172"/>
    </source>
</evidence>
<dbReference type="InterPro" id="IPR032284">
    <property type="entry name" value="RecQ_Zn-bd"/>
</dbReference>
<dbReference type="SMART" id="SM00341">
    <property type="entry name" value="HRDC"/>
    <property type="match status" value="1"/>
</dbReference>
<evidence type="ECO:0000256" key="7">
    <source>
        <dbReference type="ARBA" id="ARBA00022801"/>
    </source>
</evidence>
<comment type="cofactor">
    <cofactor evidence="2">
        <name>Zn(2+)</name>
        <dbReference type="ChEBI" id="CHEBI:29105"/>
    </cofactor>
</comment>
<protein>
    <recommendedName>
        <fullName evidence="16">DNA helicase RecQ</fullName>
        <ecNumber evidence="16">5.6.2.4</ecNumber>
    </recommendedName>
</protein>
<dbReference type="Gene3D" id="1.10.150.80">
    <property type="entry name" value="HRDC domain"/>
    <property type="match status" value="1"/>
</dbReference>
<dbReference type="PROSITE" id="PS50967">
    <property type="entry name" value="HRDC"/>
    <property type="match status" value="1"/>
</dbReference>
<gene>
    <name evidence="20" type="primary">recQ</name>
    <name evidence="20" type="ORF">ACCQ41_05800</name>
</gene>
<feature type="domain" description="Helicase C-terminal" evidence="19">
    <location>
        <begin position="216"/>
        <end position="364"/>
    </location>
</feature>
<comment type="similarity">
    <text evidence="3">Belongs to the helicase family. RecQ subfamily.</text>
</comment>
<evidence type="ECO:0000256" key="8">
    <source>
        <dbReference type="ARBA" id="ARBA00022806"/>
    </source>
</evidence>
<dbReference type="InterPro" id="IPR004589">
    <property type="entry name" value="DNA_helicase_ATP-dep_RecQ"/>
</dbReference>
<dbReference type="PANTHER" id="PTHR13710:SF105">
    <property type="entry name" value="ATP-DEPENDENT DNA HELICASE Q1"/>
    <property type="match status" value="1"/>
</dbReference>
<dbReference type="NCBIfam" id="TIGR01389">
    <property type="entry name" value="recQ"/>
    <property type="match status" value="1"/>
</dbReference>
<evidence type="ECO:0000256" key="2">
    <source>
        <dbReference type="ARBA" id="ARBA00001947"/>
    </source>
</evidence>
<dbReference type="PROSITE" id="PS51192">
    <property type="entry name" value="HELICASE_ATP_BIND_1"/>
    <property type="match status" value="1"/>
</dbReference>
<dbReference type="Pfam" id="PF16124">
    <property type="entry name" value="RecQ_Zn_bind"/>
    <property type="match status" value="1"/>
</dbReference>
<dbReference type="SMART" id="SM00487">
    <property type="entry name" value="DEXDc"/>
    <property type="match status" value="1"/>
</dbReference>
<accession>A0ABW9M8X2</accession>
<evidence type="ECO:0000256" key="15">
    <source>
        <dbReference type="ARBA" id="ARBA00034617"/>
    </source>
</evidence>
<evidence type="ECO:0000256" key="5">
    <source>
        <dbReference type="ARBA" id="ARBA00022741"/>
    </source>
</evidence>
<evidence type="ECO:0000256" key="16">
    <source>
        <dbReference type="NCBIfam" id="TIGR01389"/>
    </source>
</evidence>
<keyword evidence="14" id="KW-0413">Isomerase</keyword>
<dbReference type="InterPro" id="IPR011545">
    <property type="entry name" value="DEAD/DEAH_box_helicase_dom"/>
</dbReference>
<sequence length="602" mass="68459">MTENLLIENLKKYFGYETFRPGQEEIIKNILDGKDVLGVLPTGGGKSICYQLPALIMEGITLVISPLISLMKDQVDALKENGISASFINSSMTSQEYKDSLSEISRGRVKLLYISPERLENDFFMDFIKGLNINFLAIDEAHCISQWGHDFRPAYKLIPNIYDALGDIPVAAFTATATKEVRDDIINNLQLKNPFVKVTGFDRENLTYIVEKPNDKLKFLKGFLKDHDNESGIIYASTRKKVDEVHKSLKKMGLDVAKYHAGLAEKTRIKNQDDFIYDRKKIIVATNAFGMGIDKSNVRFVIHYNMPKDMESYYQEAGRAGRDGEDADCILLYNAQDIIINKFLINQSHNFTFKKYQLEKLQIIINYVNTSNCLRAFILDYFGSESMDNCDNCSNCISDSKKTDATVDSQKILSCIYRLDQRYGSKTVVDCLKGSQNKNARDKNLSELSTFGIMNDNDEKYIKDLIGTLIADGYIRVSGGQYPILKLTEKSKQVLFHNEKVFVIENKKDPVKEKEKISRSIDPSDYDDKLFNHLKKVRLDLSKDRNIPPFIIFSDASLKDMATLKPQSEEKFLEVKGVGDKKLVQYGDIFIAEISEFLAASK</sequence>
<name>A0ABW9M8X2_9FIRM</name>
<dbReference type="Gene3D" id="1.10.10.10">
    <property type="entry name" value="Winged helix-like DNA-binding domain superfamily/Winged helix DNA-binding domain"/>
    <property type="match status" value="1"/>
</dbReference>
<evidence type="ECO:0000259" key="19">
    <source>
        <dbReference type="PROSITE" id="PS51194"/>
    </source>
</evidence>
<evidence type="ECO:0000256" key="1">
    <source>
        <dbReference type="ARBA" id="ARBA00001946"/>
    </source>
</evidence>
<dbReference type="EC" id="5.6.2.4" evidence="16"/>
<proteinExistence type="inferred from homology"/>
<keyword evidence="8 20" id="KW-0347">Helicase</keyword>
<evidence type="ECO:0000313" key="20">
    <source>
        <dbReference type="EMBL" id="MFO3665756.1"/>
    </source>
</evidence>
<keyword evidence="4" id="KW-0479">Metal-binding</keyword>
<dbReference type="Pfam" id="PF00270">
    <property type="entry name" value="DEAD"/>
    <property type="match status" value="1"/>
</dbReference>
<comment type="catalytic activity">
    <reaction evidence="15">
        <text>Couples ATP hydrolysis with the unwinding of duplex DNA by translocating in the 3'-5' direction.</text>
        <dbReference type="EC" id="5.6.2.4"/>
    </reaction>
</comment>
<dbReference type="InterPro" id="IPR036390">
    <property type="entry name" value="WH_DNA-bd_sf"/>
</dbReference>
<keyword evidence="21" id="KW-1185">Reference proteome</keyword>
<dbReference type="RefSeq" id="WP_410031435.1">
    <property type="nucleotide sequence ID" value="NZ_JBGMEI010000006.1"/>
</dbReference>
<dbReference type="PROSITE" id="PS51194">
    <property type="entry name" value="HELICASE_CTER"/>
    <property type="match status" value="1"/>
</dbReference>
<evidence type="ECO:0000256" key="13">
    <source>
        <dbReference type="ARBA" id="ARBA00023204"/>
    </source>
</evidence>
<dbReference type="SUPFAM" id="SSF52540">
    <property type="entry name" value="P-loop containing nucleoside triphosphate hydrolases"/>
    <property type="match status" value="1"/>
</dbReference>
<dbReference type="PANTHER" id="PTHR13710">
    <property type="entry name" value="DNA HELICASE RECQ FAMILY MEMBER"/>
    <property type="match status" value="1"/>
</dbReference>
<dbReference type="InterPro" id="IPR006293">
    <property type="entry name" value="DNA_helicase_ATP-dep_RecQ_bac"/>
</dbReference>
<dbReference type="Pfam" id="PF00271">
    <property type="entry name" value="Helicase_C"/>
    <property type="match status" value="1"/>
</dbReference>
<dbReference type="Pfam" id="PF00570">
    <property type="entry name" value="HRDC"/>
    <property type="match status" value="1"/>
</dbReference>